<evidence type="ECO:0000313" key="1">
    <source>
        <dbReference type="EMBL" id="QDV74051.1"/>
    </source>
</evidence>
<keyword evidence="2" id="KW-1185">Reference proteome</keyword>
<name>A0A518K8C8_9BACT</name>
<reference evidence="1 2" key="1">
    <citation type="submission" date="2019-02" db="EMBL/GenBank/DDBJ databases">
        <title>Deep-cultivation of Planctomycetes and their phenomic and genomic characterization uncovers novel biology.</title>
        <authorList>
            <person name="Wiegand S."/>
            <person name="Jogler M."/>
            <person name="Boedeker C."/>
            <person name="Pinto D."/>
            <person name="Vollmers J."/>
            <person name="Rivas-Marin E."/>
            <person name="Kohn T."/>
            <person name="Peeters S.H."/>
            <person name="Heuer A."/>
            <person name="Rast P."/>
            <person name="Oberbeckmann S."/>
            <person name="Bunk B."/>
            <person name="Jeske O."/>
            <person name="Meyerdierks A."/>
            <person name="Storesund J.E."/>
            <person name="Kallscheuer N."/>
            <person name="Luecker S."/>
            <person name="Lage O.M."/>
            <person name="Pohl T."/>
            <person name="Merkel B.J."/>
            <person name="Hornburger P."/>
            <person name="Mueller R.-W."/>
            <person name="Bruemmer F."/>
            <person name="Labrenz M."/>
            <person name="Spormann A.M."/>
            <person name="Op den Camp H."/>
            <person name="Overmann J."/>
            <person name="Amann R."/>
            <person name="Jetten M.S.M."/>
            <person name="Mascher T."/>
            <person name="Medema M.H."/>
            <person name="Devos D.P."/>
            <person name="Kaster A.-K."/>
            <person name="Ovreas L."/>
            <person name="Rohde M."/>
            <person name="Galperin M.Y."/>
            <person name="Jogler C."/>
        </authorList>
    </citation>
    <scope>NUCLEOTIDE SEQUENCE [LARGE SCALE GENOMIC DNA]</scope>
    <source>
        <strain evidence="1 2">Spa11</strain>
    </source>
</reference>
<dbReference type="EMBL" id="CP036349">
    <property type="protein sequence ID" value="QDV74051.1"/>
    <property type="molecule type" value="Genomic_DNA"/>
</dbReference>
<dbReference type="KEGG" id="bmei:Spa11_22500"/>
<accession>A0A518K8C8</accession>
<dbReference type="AlphaFoldDB" id="A0A518K8C8"/>
<proteinExistence type="predicted"/>
<gene>
    <name evidence="1" type="ORF">Spa11_22500</name>
</gene>
<sequence length="202" mass="21904">MALALLVAANPASGGDGDVVEIEEHWSLAVGGPDALRTAPQVSMVMSPAGGIDSDFFLLSLNHWSYPGFEPGGVQLQHWNGENWRSSKSASNELPLDTDGETIRWAQRLTLSDCSLTYEVFNAESTTWGNFAAGEALKITTHTELARLNGYLPATSLTESGIGYAGNRVSSLVLEKLRWRFDGDDEYQEMVAPIDIDADLDP</sequence>
<dbReference type="Proteomes" id="UP000316426">
    <property type="component" value="Chromosome"/>
</dbReference>
<organism evidence="1 2">
    <name type="scientific">Botrimarina mediterranea</name>
    <dbReference type="NCBI Taxonomy" id="2528022"/>
    <lineage>
        <taxon>Bacteria</taxon>
        <taxon>Pseudomonadati</taxon>
        <taxon>Planctomycetota</taxon>
        <taxon>Planctomycetia</taxon>
        <taxon>Pirellulales</taxon>
        <taxon>Lacipirellulaceae</taxon>
        <taxon>Botrimarina</taxon>
    </lineage>
</organism>
<evidence type="ECO:0000313" key="2">
    <source>
        <dbReference type="Proteomes" id="UP000316426"/>
    </source>
</evidence>
<protein>
    <submittedName>
        <fullName evidence="1">Uncharacterized protein</fullName>
    </submittedName>
</protein>